<dbReference type="Gene3D" id="3.40.605.10">
    <property type="entry name" value="Aldehyde Dehydrogenase, Chain A, domain 1"/>
    <property type="match status" value="1"/>
</dbReference>
<dbReference type="Proteomes" id="UP000272400">
    <property type="component" value="Unassembled WGS sequence"/>
</dbReference>
<accession>A0A3N1D383</accession>
<evidence type="ECO:0000256" key="6">
    <source>
        <dbReference type="RuleBase" id="RU003345"/>
    </source>
</evidence>
<dbReference type="InterPro" id="IPR029510">
    <property type="entry name" value="Ald_DH_CS_GLU"/>
</dbReference>
<protein>
    <recommendedName>
        <fullName evidence="3">Aldehyde dehydrogenase</fullName>
    </recommendedName>
</protein>
<evidence type="ECO:0000256" key="5">
    <source>
        <dbReference type="PROSITE-ProRule" id="PRU10007"/>
    </source>
</evidence>
<dbReference type="InterPro" id="IPR016162">
    <property type="entry name" value="Ald_DH_N"/>
</dbReference>
<sequence>MTVDHTAAPTSADVSEVELVALLDAQRSAFLEEGPPSVRVRLDRVDRLVRAVLTHADDLVAALNADFGNRPEAASLSADILGFLPSVSEIRRDLEEWAADEPVPGSAERGTPTFVQKRPKGVVGVIGPWNFPIALVVQPALEALAAGNRVMIKFSDVPARTAAVFARAVAEHLAPEEVTVVEGGLRTAVAFSSLAFDHLFFTGSPAVGRRVAAAAGANLVPVTLELGGKNPVVVASDADVDTAAERIAASRMMNGGQLCLCPDYVFVPRSAVDDFVAAYQRHMARYFPTYRDNPEVTTIVNDANYARVAHLIDDAVARGARAVTAVSDTGRDSAGRRIPPTLLLGVTDDMEVAHEEVFGPVISVLPYDDPREAIAYVNARPHPLAAYWYGEDTPEFREFLRLTTSGGVTRNDMALHFGVEGVPFGGVGQSGMGAYHGRAGFETFTHRRAVTANALGFGVAPRSVPPFSGAAVAAMKERIAAALDG</sequence>
<dbReference type="Gene3D" id="3.40.309.10">
    <property type="entry name" value="Aldehyde Dehydrogenase, Chain A, domain 2"/>
    <property type="match status" value="1"/>
</dbReference>
<dbReference type="GO" id="GO:0005737">
    <property type="term" value="C:cytoplasm"/>
    <property type="evidence" value="ECO:0007669"/>
    <property type="project" value="TreeGrafter"/>
</dbReference>
<keyword evidence="2 3" id="KW-0560">Oxidoreductase</keyword>
<name>A0A3N1D383_9ACTN</name>
<comment type="similarity">
    <text evidence="1 3 6">Belongs to the aldehyde dehydrogenase family.</text>
</comment>
<evidence type="ECO:0000256" key="1">
    <source>
        <dbReference type="ARBA" id="ARBA00009986"/>
    </source>
</evidence>
<feature type="active site" evidence="4">
    <location>
        <position position="259"/>
    </location>
</feature>
<dbReference type="GO" id="GO:0006081">
    <property type="term" value="P:aldehyde metabolic process"/>
    <property type="evidence" value="ECO:0007669"/>
    <property type="project" value="InterPro"/>
</dbReference>
<dbReference type="PROSITE" id="PS00687">
    <property type="entry name" value="ALDEHYDE_DEHYDR_GLU"/>
    <property type="match status" value="1"/>
</dbReference>
<dbReference type="SUPFAM" id="SSF53720">
    <property type="entry name" value="ALDH-like"/>
    <property type="match status" value="1"/>
</dbReference>
<dbReference type="RefSeq" id="WP_123667184.1">
    <property type="nucleotide sequence ID" value="NZ_RJKE01000001.1"/>
</dbReference>
<evidence type="ECO:0000313" key="8">
    <source>
        <dbReference type="EMBL" id="ROO87960.1"/>
    </source>
</evidence>
<proteinExistence type="inferred from homology"/>
<dbReference type="EMBL" id="RJKE01000001">
    <property type="protein sequence ID" value="ROO87960.1"/>
    <property type="molecule type" value="Genomic_DNA"/>
</dbReference>
<organism evidence="8 9">
    <name type="scientific">Actinocorallia herbida</name>
    <dbReference type="NCBI Taxonomy" id="58109"/>
    <lineage>
        <taxon>Bacteria</taxon>
        <taxon>Bacillati</taxon>
        <taxon>Actinomycetota</taxon>
        <taxon>Actinomycetes</taxon>
        <taxon>Streptosporangiales</taxon>
        <taxon>Thermomonosporaceae</taxon>
        <taxon>Actinocorallia</taxon>
    </lineage>
</organism>
<dbReference type="OrthoDB" id="3802174at2"/>
<dbReference type="AlphaFoldDB" id="A0A3N1D383"/>
<dbReference type="PIRSF" id="PIRSF036492">
    <property type="entry name" value="ALDH"/>
    <property type="match status" value="1"/>
</dbReference>
<feature type="domain" description="Aldehyde dehydrogenase" evidence="7">
    <location>
        <begin position="21"/>
        <end position="450"/>
    </location>
</feature>
<dbReference type="InterPro" id="IPR012394">
    <property type="entry name" value="Aldehyde_DH_NAD(P)"/>
</dbReference>
<evidence type="ECO:0000259" key="7">
    <source>
        <dbReference type="Pfam" id="PF00171"/>
    </source>
</evidence>
<evidence type="ECO:0000256" key="3">
    <source>
        <dbReference type="PIRNR" id="PIRNR036492"/>
    </source>
</evidence>
<evidence type="ECO:0000313" key="9">
    <source>
        <dbReference type="Proteomes" id="UP000272400"/>
    </source>
</evidence>
<comment type="caution">
    <text evidence="8">The sequence shown here is derived from an EMBL/GenBank/DDBJ whole genome shotgun (WGS) entry which is preliminary data.</text>
</comment>
<feature type="active site" evidence="4 5">
    <location>
        <position position="225"/>
    </location>
</feature>
<dbReference type="InterPro" id="IPR016161">
    <property type="entry name" value="Ald_DH/histidinol_DH"/>
</dbReference>
<dbReference type="Pfam" id="PF00171">
    <property type="entry name" value="Aldedh"/>
    <property type="match status" value="1"/>
</dbReference>
<evidence type="ECO:0000256" key="2">
    <source>
        <dbReference type="ARBA" id="ARBA00023002"/>
    </source>
</evidence>
<dbReference type="PANTHER" id="PTHR43570">
    <property type="entry name" value="ALDEHYDE DEHYDROGENASE"/>
    <property type="match status" value="1"/>
</dbReference>
<dbReference type="InterPro" id="IPR015590">
    <property type="entry name" value="Aldehyde_DH_dom"/>
</dbReference>
<keyword evidence="9" id="KW-1185">Reference proteome</keyword>
<evidence type="ECO:0000256" key="4">
    <source>
        <dbReference type="PIRSR" id="PIRSR036492-1"/>
    </source>
</evidence>
<dbReference type="PANTHER" id="PTHR43570:SF16">
    <property type="entry name" value="ALDEHYDE DEHYDROGENASE TYPE III, ISOFORM Q"/>
    <property type="match status" value="1"/>
</dbReference>
<dbReference type="GO" id="GO:0004029">
    <property type="term" value="F:aldehyde dehydrogenase (NAD+) activity"/>
    <property type="evidence" value="ECO:0007669"/>
    <property type="project" value="TreeGrafter"/>
</dbReference>
<dbReference type="InterPro" id="IPR016163">
    <property type="entry name" value="Ald_DH_C"/>
</dbReference>
<reference evidence="8 9" key="1">
    <citation type="submission" date="2018-11" db="EMBL/GenBank/DDBJ databases">
        <title>Sequencing the genomes of 1000 actinobacteria strains.</title>
        <authorList>
            <person name="Klenk H.-P."/>
        </authorList>
    </citation>
    <scope>NUCLEOTIDE SEQUENCE [LARGE SCALE GENOMIC DNA]</scope>
    <source>
        <strain evidence="8 9">DSM 44254</strain>
    </source>
</reference>
<gene>
    <name evidence="8" type="ORF">EDD29_5609</name>
</gene>